<dbReference type="EMBL" id="BONY01000007">
    <property type="protein sequence ID" value="GIH03404.1"/>
    <property type="molecule type" value="Genomic_DNA"/>
</dbReference>
<proteinExistence type="predicted"/>
<evidence type="ECO:0000313" key="1">
    <source>
        <dbReference type="EMBL" id="GIH03404.1"/>
    </source>
</evidence>
<evidence type="ECO:0000313" key="2">
    <source>
        <dbReference type="Proteomes" id="UP000612899"/>
    </source>
</evidence>
<organism evidence="1 2">
    <name type="scientific">Rhizocola hellebori</name>
    <dbReference type="NCBI Taxonomy" id="1392758"/>
    <lineage>
        <taxon>Bacteria</taxon>
        <taxon>Bacillati</taxon>
        <taxon>Actinomycetota</taxon>
        <taxon>Actinomycetes</taxon>
        <taxon>Micromonosporales</taxon>
        <taxon>Micromonosporaceae</taxon>
        <taxon>Rhizocola</taxon>
    </lineage>
</organism>
<name>A0A8J3Q438_9ACTN</name>
<reference evidence="1" key="1">
    <citation type="submission" date="2021-01" db="EMBL/GenBank/DDBJ databases">
        <title>Whole genome shotgun sequence of Rhizocola hellebori NBRC 109834.</title>
        <authorList>
            <person name="Komaki H."/>
            <person name="Tamura T."/>
        </authorList>
    </citation>
    <scope>NUCLEOTIDE SEQUENCE</scope>
    <source>
        <strain evidence="1">NBRC 109834</strain>
    </source>
</reference>
<sequence length="203" mass="21576">MGLHPDCLPDPSPQRRPRRMALSALCVVLLAIAGAAAVFHHEAAPHAAAYAQAEPQATRSTTPPAPQQLTPMATHDPILATLAGAVVKGPAARIRSASVLCQVEVWTRHDNMMTAQRITSWRGEDGSGDVTTLTLPDIAASAFHPAMVGRTSFEFAADTKQTYGPGQMPHHSQWPPTLGTDPQTLLSQLQTIRPGIDTAADLN</sequence>
<comment type="caution">
    <text evidence="1">The sequence shown here is derived from an EMBL/GenBank/DDBJ whole genome shotgun (WGS) entry which is preliminary data.</text>
</comment>
<accession>A0A8J3Q438</accession>
<keyword evidence="2" id="KW-1185">Reference proteome</keyword>
<dbReference type="Proteomes" id="UP000612899">
    <property type="component" value="Unassembled WGS sequence"/>
</dbReference>
<protein>
    <submittedName>
        <fullName evidence="1">Uncharacterized protein</fullName>
    </submittedName>
</protein>
<gene>
    <name evidence="1" type="ORF">Rhe02_14710</name>
</gene>
<dbReference type="RefSeq" id="WP_203907315.1">
    <property type="nucleotide sequence ID" value="NZ_BONY01000007.1"/>
</dbReference>
<dbReference type="AlphaFoldDB" id="A0A8J3Q438"/>